<feature type="domain" description="Exocyst complex subunit Exo70 C-terminal" evidence="4">
    <location>
        <begin position="1"/>
        <end position="80"/>
    </location>
</feature>
<dbReference type="InterPro" id="IPR004140">
    <property type="entry name" value="Exo70"/>
</dbReference>
<dbReference type="GO" id="GO:0000145">
    <property type="term" value="C:exocyst"/>
    <property type="evidence" value="ECO:0007669"/>
    <property type="project" value="InterPro"/>
</dbReference>
<dbReference type="AlphaFoldDB" id="A0A8T2Z6J9"/>
<organism evidence="5 6">
    <name type="scientific">Populus deltoides</name>
    <name type="common">Eastern poplar</name>
    <name type="synonym">Eastern cottonwood</name>
    <dbReference type="NCBI Taxonomy" id="3696"/>
    <lineage>
        <taxon>Eukaryota</taxon>
        <taxon>Viridiplantae</taxon>
        <taxon>Streptophyta</taxon>
        <taxon>Embryophyta</taxon>
        <taxon>Tracheophyta</taxon>
        <taxon>Spermatophyta</taxon>
        <taxon>Magnoliopsida</taxon>
        <taxon>eudicotyledons</taxon>
        <taxon>Gunneridae</taxon>
        <taxon>Pentapetalae</taxon>
        <taxon>rosids</taxon>
        <taxon>fabids</taxon>
        <taxon>Malpighiales</taxon>
        <taxon>Salicaceae</taxon>
        <taxon>Saliceae</taxon>
        <taxon>Populus</taxon>
    </lineage>
</organism>
<evidence type="ECO:0000313" key="6">
    <source>
        <dbReference type="Proteomes" id="UP000807159"/>
    </source>
</evidence>
<dbReference type="SUPFAM" id="SSF74788">
    <property type="entry name" value="Cullin repeat-like"/>
    <property type="match status" value="1"/>
</dbReference>
<comment type="similarity">
    <text evidence="1 3">Belongs to the EXO70 family.</text>
</comment>
<dbReference type="GO" id="GO:0005546">
    <property type="term" value="F:phosphatidylinositol-4,5-bisphosphate binding"/>
    <property type="evidence" value="ECO:0007669"/>
    <property type="project" value="InterPro"/>
</dbReference>
<keyword evidence="2 3" id="KW-0813">Transport</keyword>
<proteinExistence type="inferred from homology"/>
<gene>
    <name evidence="5" type="ORF">H0E87_006307</name>
</gene>
<dbReference type="EMBL" id="JACEGQ020000003">
    <property type="protein sequence ID" value="KAH8512949.1"/>
    <property type="molecule type" value="Genomic_DNA"/>
</dbReference>
<protein>
    <recommendedName>
        <fullName evidence="3">Exocyst subunit Exo70 family protein</fullName>
    </recommendedName>
</protein>
<name>A0A8T2Z6J9_POPDE</name>
<dbReference type="Proteomes" id="UP000807159">
    <property type="component" value="Chromosome 3"/>
</dbReference>
<comment type="caution">
    <text evidence="5">The sequence shown here is derived from an EMBL/GenBank/DDBJ whole genome shotgun (WGS) entry which is preliminary data.</text>
</comment>
<reference evidence="5" key="1">
    <citation type="journal article" date="2021" name="J. Hered.">
        <title>Genome Assembly of Salicaceae Populus deltoides (Eastern Cottonwood) I-69 Based on Nanopore Sequencing and Hi-C Technologies.</title>
        <authorList>
            <person name="Bai S."/>
            <person name="Wu H."/>
            <person name="Zhang J."/>
            <person name="Pan Z."/>
            <person name="Zhao W."/>
            <person name="Li Z."/>
            <person name="Tong C."/>
        </authorList>
    </citation>
    <scope>NUCLEOTIDE SEQUENCE</scope>
    <source>
        <tissue evidence="5">Leaf</tissue>
    </source>
</reference>
<evidence type="ECO:0000256" key="2">
    <source>
        <dbReference type="ARBA" id="ARBA00022448"/>
    </source>
</evidence>
<keyword evidence="3" id="KW-0268">Exocytosis</keyword>
<evidence type="ECO:0000256" key="1">
    <source>
        <dbReference type="ARBA" id="ARBA00006756"/>
    </source>
</evidence>
<evidence type="ECO:0000256" key="3">
    <source>
        <dbReference type="RuleBase" id="RU365026"/>
    </source>
</evidence>
<sequence>MGDTWCRKRSSDLRQYHKAYTRETWTKLLQCLNQDGLQVNGKVSKAVLKERFKTFTTMFDEIHRTRSTWVVSDEQLQSELGFRQIEKYIKYQPEDIENLIDELFDGNPASMARRRT</sequence>
<dbReference type="GO" id="GO:0015031">
    <property type="term" value="P:protein transport"/>
    <property type="evidence" value="ECO:0007669"/>
    <property type="project" value="UniProtKB-KW"/>
</dbReference>
<dbReference type="Pfam" id="PF03081">
    <property type="entry name" value="Exo70_C"/>
    <property type="match status" value="1"/>
</dbReference>
<dbReference type="Gene3D" id="1.20.1280.170">
    <property type="entry name" value="Exocyst complex component Exo70"/>
    <property type="match status" value="1"/>
</dbReference>
<accession>A0A8T2Z6J9</accession>
<keyword evidence="6" id="KW-1185">Reference proteome</keyword>
<keyword evidence="3" id="KW-0653">Protein transport</keyword>
<comment type="function">
    <text evidence="3">Component of the exocyst complex.</text>
</comment>
<dbReference type="PANTHER" id="PTHR12542:SF127">
    <property type="entry name" value="EXOCYST COMPLEX COMPONENT EXO70C1"/>
    <property type="match status" value="1"/>
</dbReference>
<dbReference type="InterPro" id="IPR046364">
    <property type="entry name" value="Exo70_C"/>
</dbReference>
<evidence type="ECO:0000313" key="5">
    <source>
        <dbReference type="EMBL" id="KAH8512949.1"/>
    </source>
</evidence>
<dbReference type="GO" id="GO:0006887">
    <property type="term" value="P:exocytosis"/>
    <property type="evidence" value="ECO:0007669"/>
    <property type="project" value="UniProtKB-KW"/>
</dbReference>
<dbReference type="InterPro" id="IPR016159">
    <property type="entry name" value="Cullin_repeat-like_dom_sf"/>
</dbReference>
<dbReference type="PANTHER" id="PTHR12542">
    <property type="entry name" value="EXOCYST COMPLEX PROTEIN EXO70"/>
    <property type="match status" value="1"/>
</dbReference>
<evidence type="ECO:0000259" key="4">
    <source>
        <dbReference type="Pfam" id="PF03081"/>
    </source>
</evidence>